<sequence>MCVCAFSCADLFSCDVSRFLQRSCACSRPRLPHYTGKKITCYAAARNSNGYIALLADIEADNLSSHNSLETRTWLTDHPRIQHVVIPKGAYRLNLQEGWLGLVSTSFDAMRSLDRVLPMPVKLSERCRWRRCNSTTEPNPGFGDGLPERGATCIASFLTAFEEQSTKRARGPVCIPIGGRGYRFQLKHIGQVETRDQRPASETMEAKTQSQPIVMAAMLNAVRGMLWFDSLPRAQTRQPAFVRLYDTAGGSKVSQNHMKSQNLLSLHPYYHVSKGARATW</sequence>
<dbReference type="AlphaFoldDB" id="D6TXU6"/>
<proteinExistence type="predicted"/>
<gene>
    <name evidence="1" type="ORF">Krac_4078</name>
</gene>
<organism evidence="1 2">
    <name type="scientific">Ktedonobacter racemifer DSM 44963</name>
    <dbReference type="NCBI Taxonomy" id="485913"/>
    <lineage>
        <taxon>Bacteria</taxon>
        <taxon>Bacillati</taxon>
        <taxon>Chloroflexota</taxon>
        <taxon>Ktedonobacteria</taxon>
        <taxon>Ktedonobacterales</taxon>
        <taxon>Ktedonobacteraceae</taxon>
        <taxon>Ktedonobacter</taxon>
    </lineage>
</organism>
<keyword evidence="2" id="KW-1185">Reference proteome</keyword>
<evidence type="ECO:0000313" key="1">
    <source>
        <dbReference type="EMBL" id="EFH83143.1"/>
    </source>
</evidence>
<dbReference type="eggNOG" id="COG3335">
    <property type="taxonomic scope" value="Bacteria"/>
</dbReference>
<reference evidence="1 2" key="1">
    <citation type="journal article" date="2011" name="Stand. Genomic Sci.">
        <title>Non-contiguous finished genome sequence and contextual data of the filamentous soil bacterium Ktedonobacter racemifer type strain (SOSP1-21).</title>
        <authorList>
            <person name="Chang Y.J."/>
            <person name="Land M."/>
            <person name="Hauser L."/>
            <person name="Chertkov O."/>
            <person name="Del Rio T.G."/>
            <person name="Nolan M."/>
            <person name="Copeland A."/>
            <person name="Tice H."/>
            <person name="Cheng J.F."/>
            <person name="Lucas S."/>
            <person name="Han C."/>
            <person name="Goodwin L."/>
            <person name="Pitluck S."/>
            <person name="Ivanova N."/>
            <person name="Ovchinikova G."/>
            <person name="Pati A."/>
            <person name="Chen A."/>
            <person name="Palaniappan K."/>
            <person name="Mavromatis K."/>
            <person name="Liolios K."/>
            <person name="Brettin T."/>
            <person name="Fiebig A."/>
            <person name="Rohde M."/>
            <person name="Abt B."/>
            <person name="Goker M."/>
            <person name="Detter J.C."/>
            <person name="Woyke T."/>
            <person name="Bristow J."/>
            <person name="Eisen J.A."/>
            <person name="Markowitz V."/>
            <person name="Hugenholtz P."/>
            <person name="Kyrpides N.C."/>
            <person name="Klenk H.P."/>
            <person name="Lapidus A."/>
        </authorList>
    </citation>
    <scope>NUCLEOTIDE SEQUENCE [LARGE SCALE GENOMIC DNA]</scope>
    <source>
        <strain evidence="2">DSM 44963</strain>
    </source>
</reference>
<dbReference type="Proteomes" id="UP000004508">
    <property type="component" value="Unassembled WGS sequence"/>
</dbReference>
<accession>D6TXU6</accession>
<name>D6TXU6_KTERA</name>
<dbReference type="InParanoid" id="D6TXU6"/>
<dbReference type="EMBL" id="ADVG01000003">
    <property type="protein sequence ID" value="EFH83143.1"/>
    <property type="molecule type" value="Genomic_DNA"/>
</dbReference>
<comment type="caution">
    <text evidence="1">The sequence shown here is derived from an EMBL/GenBank/DDBJ whole genome shotgun (WGS) entry which is preliminary data.</text>
</comment>
<protein>
    <submittedName>
        <fullName evidence="1">Uncharacterized protein</fullName>
    </submittedName>
</protein>
<evidence type="ECO:0000313" key="2">
    <source>
        <dbReference type="Proteomes" id="UP000004508"/>
    </source>
</evidence>